<evidence type="ECO:0000259" key="7">
    <source>
        <dbReference type="PROSITE" id="PS50848"/>
    </source>
</evidence>
<sequence length="785" mass="86779">MLTIGEESVMTSDNRFASPPPPASSSPATIQNPNFNFIPFNSFSSIIPKEEHGMMSMSMMMMMGDEAVEEMMENGSVGGSFGSGSEQAEDPKSGTEFDVNELRDDEQPPPAKKKRYHRHTDRQIQEMEASLQVNGISETDFVGVAQQDRAENVMLRADNDNLKLENSQLQAELRCLSCPSCGGPTVLGDIPFNELHIENCRLREELDRLCCIASRYTDRPMQPMPPSQPLINPASELPHHQPSLELDISAYAGNYPDHPCSDLMSLPPQDSACFFPTQTINNSSNNMLLADEEKVMAMEFAVSCVQELAKMCDTEEPLWVNKISDKIGGETLCLNEEEYMRLFPWPMEKNNNNGDFRREASKANAVVIMNSITLVNAFLNADKWSEMFCSIVARAKTVQIISSGVSGASGSLMLMYAELQVLSPLVPTREAYFLRYVEQNSENGNWAIVDFPIDSFHDQNSPHEYKRKPSGCIIQDMPNGYSKVKWVEHVEVVERHVHETFAEYVKSGMAFGASRWVDVLERQCERMATEARRNMMRLSQRMMKTFCVNISTSYGQSWTALSETAKDTVRITTRKVCEPGQPTGVVLVAVSTTWLPFSHFKVFDLLRDQHHHSLLEVLFSGNSSHEVAHIANGSHPGNCISLLRINVASNSWHNVELMLQESCIDNSGGLIVYSTVGVESIQHVMNGEDPSNVPFLPLGFSVVPVNPPGEVEGISVNSIPPPSCLLTVGIQVLASNVPTAKPNLSTVTTINNHLCSIVNQITSVLSSTISPTIASSAAAAKQDVI</sequence>
<organism evidence="8 9">
    <name type="scientific">Brassica napus</name>
    <name type="common">Rape</name>
    <dbReference type="NCBI Taxonomy" id="3708"/>
    <lineage>
        <taxon>Eukaryota</taxon>
        <taxon>Viridiplantae</taxon>
        <taxon>Streptophyta</taxon>
        <taxon>Embryophyta</taxon>
        <taxon>Tracheophyta</taxon>
        <taxon>Spermatophyta</taxon>
        <taxon>Magnoliopsida</taxon>
        <taxon>eudicotyledons</taxon>
        <taxon>Gunneridae</taxon>
        <taxon>Pentapetalae</taxon>
        <taxon>rosids</taxon>
        <taxon>malvids</taxon>
        <taxon>Brassicales</taxon>
        <taxon>Brassicaceae</taxon>
        <taxon>Brassiceae</taxon>
        <taxon>Brassica</taxon>
    </lineage>
</organism>
<evidence type="ECO:0000256" key="5">
    <source>
        <dbReference type="ARBA" id="ARBA00023242"/>
    </source>
</evidence>
<dbReference type="EMBL" id="JAGKQM010000009">
    <property type="protein sequence ID" value="KAH0910198.1"/>
    <property type="molecule type" value="Genomic_DNA"/>
</dbReference>
<feature type="compositionally biased region" description="Basic residues" evidence="6">
    <location>
        <begin position="111"/>
        <end position="120"/>
    </location>
</feature>
<keyword evidence="5" id="KW-0539">Nucleus</keyword>
<dbReference type="Pfam" id="PF01852">
    <property type="entry name" value="START"/>
    <property type="match status" value="1"/>
</dbReference>
<dbReference type="PANTHER" id="PTHR45654:SF11">
    <property type="entry name" value="HOMEOBOX-LEUCINE ZIPPER PROTEIN HDG5"/>
    <property type="match status" value="1"/>
</dbReference>
<keyword evidence="1" id="KW-0805">Transcription regulation</keyword>
<keyword evidence="9" id="KW-1185">Reference proteome</keyword>
<dbReference type="Pfam" id="PF25797">
    <property type="entry name" value="PDF2_C"/>
    <property type="match status" value="1"/>
</dbReference>
<evidence type="ECO:0000313" key="8">
    <source>
        <dbReference type="EMBL" id="KAH0910198.1"/>
    </source>
</evidence>
<dbReference type="InterPro" id="IPR057993">
    <property type="entry name" value="HD-Zip_IV_C"/>
</dbReference>
<dbReference type="CDD" id="cd08875">
    <property type="entry name" value="START_ArGLABRA2_like"/>
    <property type="match status" value="1"/>
</dbReference>
<evidence type="ECO:0000256" key="2">
    <source>
        <dbReference type="ARBA" id="ARBA00023125"/>
    </source>
</evidence>
<reference evidence="8 9" key="1">
    <citation type="submission" date="2021-05" db="EMBL/GenBank/DDBJ databases">
        <title>Genome Assembly of Synthetic Allotetraploid Brassica napus Reveals Homoeologous Exchanges between Subgenomes.</title>
        <authorList>
            <person name="Davis J.T."/>
        </authorList>
    </citation>
    <scope>NUCLEOTIDE SEQUENCE [LARGE SCALE GENOMIC DNA]</scope>
    <source>
        <strain evidence="9">cv. Da-Ae</strain>
        <tissue evidence="8">Seedling</tissue>
    </source>
</reference>
<protein>
    <recommendedName>
        <fullName evidence="7">START domain-containing protein</fullName>
    </recommendedName>
</protein>
<dbReference type="PROSITE" id="PS50848">
    <property type="entry name" value="START"/>
    <property type="match status" value="1"/>
</dbReference>
<evidence type="ECO:0000256" key="1">
    <source>
        <dbReference type="ARBA" id="ARBA00023015"/>
    </source>
</evidence>
<dbReference type="PANTHER" id="PTHR45654">
    <property type="entry name" value="HOMEOBOX-LEUCINE ZIPPER PROTEIN MERISTEM L1"/>
    <property type="match status" value="1"/>
</dbReference>
<dbReference type="SMART" id="SM00234">
    <property type="entry name" value="START"/>
    <property type="match status" value="1"/>
</dbReference>
<gene>
    <name evidence="8" type="ORF">HID58_033519</name>
</gene>
<accession>A0ABQ8BZK3</accession>
<keyword evidence="3" id="KW-0371">Homeobox</keyword>
<evidence type="ECO:0000313" key="9">
    <source>
        <dbReference type="Proteomes" id="UP000824890"/>
    </source>
</evidence>
<dbReference type="InterPro" id="IPR002913">
    <property type="entry name" value="START_lipid-bd_dom"/>
</dbReference>
<name>A0ABQ8BZK3_BRANA</name>
<dbReference type="SUPFAM" id="SSF55961">
    <property type="entry name" value="Bet v1-like"/>
    <property type="match status" value="2"/>
</dbReference>
<feature type="compositionally biased region" description="Basic and acidic residues" evidence="6">
    <location>
        <begin position="89"/>
        <end position="106"/>
    </location>
</feature>
<evidence type="ECO:0000256" key="6">
    <source>
        <dbReference type="SAM" id="MobiDB-lite"/>
    </source>
</evidence>
<feature type="region of interest" description="Disordered" evidence="6">
    <location>
        <begin position="74"/>
        <end position="122"/>
    </location>
</feature>
<keyword evidence="4" id="KW-0804">Transcription</keyword>
<comment type="caution">
    <text evidence="8">The sequence shown here is derived from an EMBL/GenBank/DDBJ whole genome shotgun (WGS) entry which is preliminary data.</text>
</comment>
<dbReference type="InterPro" id="IPR042160">
    <property type="entry name" value="HD-Zip_IV"/>
</dbReference>
<evidence type="ECO:0000256" key="4">
    <source>
        <dbReference type="ARBA" id="ARBA00023163"/>
    </source>
</evidence>
<keyword evidence="2" id="KW-0238">DNA-binding</keyword>
<dbReference type="Proteomes" id="UP000824890">
    <property type="component" value="Unassembled WGS sequence"/>
</dbReference>
<feature type="domain" description="START" evidence="7">
    <location>
        <begin position="290"/>
        <end position="529"/>
    </location>
</feature>
<feature type="region of interest" description="Disordered" evidence="6">
    <location>
        <begin position="1"/>
        <end position="30"/>
    </location>
</feature>
<proteinExistence type="predicted"/>
<evidence type="ECO:0000256" key="3">
    <source>
        <dbReference type="ARBA" id="ARBA00023155"/>
    </source>
</evidence>